<gene>
    <name evidence="2" type="ORF">ACFFGT_04505</name>
</gene>
<evidence type="ECO:0000259" key="1">
    <source>
        <dbReference type="Pfam" id="PF01370"/>
    </source>
</evidence>
<feature type="domain" description="NAD-dependent epimerase/dehydratase" evidence="1">
    <location>
        <begin position="3"/>
        <end position="211"/>
    </location>
</feature>
<accession>A0ABV6L250</accession>
<dbReference type="InterPro" id="IPR036291">
    <property type="entry name" value="NAD(P)-bd_dom_sf"/>
</dbReference>
<sequence length="296" mass="31287">MRVFVTGASGFVGSAIVNELLGTGHEVLGLVRSDKGAEQLASTGAEVYRGDVNDQEFIQKGAAACDAVIHTAFNHDFSKFKANCEDDRKVITALGDALVGSDKPLVITSGVGLLNYGRLATEDDVPPVASDVIPRVASEEAAAAVAAKGVKVYTVRLPPSVHGEGDHGFVPMIINLAKEKGESAYIADGNNRWPAVHRLDAAVLYRLIVEKQPELCVLHAVAEEGVVFREIAEAIGQGLNLPVLSKTGDEAAAHFGWFLHFASMNCPSSSEKTREALNWQPKGTGLIADIGAAGYL</sequence>
<dbReference type="EMBL" id="JBHLTS010000014">
    <property type="protein sequence ID" value="MFC0513444.1"/>
    <property type="molecule type" value="Genomic_DNA"/>
</dbReference>
<keyword evidence="3" id="KW-1185">Reference proteome</keyword>
<reference evidence="2 3" key="1">
    <citation type="submission" date="2024-09" db="EMBL/GenBank/DDBJ databases">
        <authorList>
            <person name="Sun Q."/>
            <person name="Mori K."/>
        </authorList>
    </citation>
    <scope>NUCLEOTIDE SEQUENCE [LARGE SCALE GENOMIC DNA]</scope>
    <source>
        <strain evidence="2 3">NCAIM B.02415</strain>
    </source>
</reference>
<evidence type="ECO:0000313" key="2">
    <source>
        <dbReference type="EMBL" id="MFC0513444.1"/>
    </source>
</evidence>
<dbReference type="InterPro" id="IPR001509">
    <property type="entry name" value="Epimerase_deHydtase"/>
</dbReference>
<comment type="caution">
    <text evidence="2">The sequence shown here is derived from an EMBL/GenBank/DDBJ whole genome shotgun (WGS) entry which is preliminary data.</text>
</comment>
<protein>
    <submittedName>
        <fullName evidence="2">SDR family oxidoreductase</fullName>
    </submittedName>
</protein>
<dbReference type="PANTHER" id="PTHR48079">
    <property type="entry name" value="PROTEIN YEEZ"/>
    <property type="match status" value="1"/>
</dbReference>
<dbReference type="Proteomes" id="UP001589828">
    <property type="component" value="Unassembled WGS sequence"/>
</dbReference>
<name>A0ABV6L250_9SPHI</name>
<dbReference type="InterPro" id="IPR051783">
    <property type="entry name" value="NAD(P)-dependent_oxidoreduct"/>
</dbReference>
<dbReference type="CDD" id="cd05262">
    <property type="entry name" value="SDR_a7"/>
    <property type="match status" value="1"/>
</dbReference>
<evidence type="ECO:0000313" key="3">
    <source>
        <dbReference type="Proteomes" id="UP001589828"/>
    </source>
</evidence>
<dbReference type="RefSeq" id="WP_377021312.1">
    <property type="nucleotide sequence ID" value="NZ_JBHLTS010000014.1"/>
</dbReference>
<proteinExistence type="predicted"/>
<dbReference type="SUPFAM" id="SSF51735">
    <property type="entry name" value="NAD(P)-binding Rossmann-fold domains"/>
    <property type="match status" value="1"/>
</dbReference>
<dbReference type="Pfam" id="PF01370">
    <property type="entry name" value="Epimerase"/>
    <property type="match status" value="1"/>
</dbReference>
<organism evidence="2 3">
    <name type="scientific">Mucilaginibacter angelicae</name>
    <dbReference type="NCBI Taxonomy" id="869718"/>
    <lineage>
        <taxon>Bacteria</taxon>
        <taxon>Pseudomonadati</taxon>
        <taxon>Bacteroidota</taxon>
        <taxon>Sphingobacteriia</taxon>
        <taxon>Sphingobacteriales</taxon>
        <taxon>Sphingobacteriaceae</taxon>
        <taxon>Mucilaginibacter</taxon>
    </lineage>
</organism>
<dbReference type="PANTHER" id="PTHR48079:SF6">
    <property type="entry name" value="NAD(P)-BINDING DOMAIN-CONTAINING PROTEIN-RELATED"/>
    <property type="match status" value="1"/>
</dbReference>
<dbReference type="Gene3D" id="3.40.50.720">
    <property type="entry name" value="NAD(P)-binding Rossmann-like Domain"/>
    <property type="match status" value="1"/>
</dbReference>